<dbReference type="OrthoDB" id="191551at2"/>
<dbReference type="SUPFAM" id="SSF51126">
    <property type="entry name" value="Pectin lyase-like"/>
    <property type="match status" value="1"/>
</dbReference>
<dbReference type="InterPro" id="IPR011050">
    <property type="entry name" value="Pectin_lyase_fold/virulence"/>
</dbReference>
<dbReference type="Proteomes" id="UP000294656">
    <property type="component" value="Unassembled WGS sequence"/>
</dbReference>
<accession>A0A4V3CGR4</accession>
<dbReference type="PANTHER" id="PTHR31321:SF57">
    <property type="entry name" value="PECTINESTERASE 53-RELATED"/>
    <property type="match status" value="1"/>
</dbReference>
<reference evidence="5 6" key="1">
    <citation type="submission" date="2019-03" db="EMBL/GenBank/DDBJ databases">
        <title>Genomic Encyclopedia of Type Strains, Phase III (KMG-III): the genomes of soil and plant-associated and newly described type strains.</title>
        <authorList>
            <person name="Whitman W."/>
        </authorList>
    </citation>
    <scope>NUCLEOTIDE SEQUENCE [LARGE SCALE GENOMIC DNA]</scope>
    <source>
        <strain evidence="5 6">CECT 7378</strain>
    </source>
</reference>
<evidence type="ECO:0000259" key="4">
    <source>
        <dbReference type="Pfam" id="PF01095"/>
    </source>
</evidence>
<dbReference type="Gene3D" id="2.160.20.10">
    <property type="entry name" value="Single-stranded right-handed beta-helix, Pectin lyase-like"/>
    <property type="match status" value="1"/>
</dbReference>
<proteinExistence type="inferred from homology"/>
<gene>
    <name evidence="5" type="ORF">DFP79_1114</name>
</gene>
<keyword evidence="2" id="KW-0378">Hydrolase</keyword>
<evidence type="ECO:0000256" key="3">
    <source>
        <dbReference type="ARBA" id="ARBA00023085"/>
    </source>
</evidence>
<dbReference type="GO" id="GO:0009279">
    <property type="term" value="C:cell outer membrane"/>
    <property type="evidence" value="ECO:0007669"/>
    <property type="project" value="TreeGrafter"/>
</dbReference>
<dbReference type="GO" id="GO:0030599">
    <property type="term" value="F:pectinesterase activity"/>
    <property type="evidence" value="ECO:0007669"/>
    <property type="project" value="InterPro"/>
</dbReference>
<name>A0A4V3CGR4_9GAMM</name>
<sequence>MNNKNQNHIARVSKAPSKDAYISIELALQSAPNDGRPYTIYIDEGTYEERLNVEHNNVHLVGAGKNKTIISGAAVAGQLDRSGEIISTLNSRTLMVNAKDCSLKSLTIRNSFDYIGNAAKPADSPDKVTHTQAVALLLGNECDQCEISDVALEGYQDTLFVKGLRSYFHRCDISGCVDFIFGNGTAIFDQCRIIARDTSSIESSVGFVTAPSTQTDQEFGLTFFNCDLIKESPQIPQESYALGRPWHPTTLFSDGKYADPNAVGCTTFISCFLDDHIYGWDKMSGKDINGDQIWFSPDTDARFNLYQCRGDGAARSPFHLSEESASKYSIQTIFTGWIPKSLDGEK</sequence>
<feature type="domain" description="Pectinesterase catalytic" evidence="4">
    <location>
        <begin position="18"/>
        <end position="247"/>
    </location>
</feature>
<dbReference type="RefSeq" id="WP_133502934.1">
    <property type="nucleotide sequence ID" value="NZ_SNXC01000010.1"/>
</dbReference>
<comment type="similarity">
    <text evidence="1">Belongs to the pectinesterase family.</text>
</comment>
<protein>
    <submittedName>
        <fullName evidence="5">Pectinesterase</fullName>
    </submittedName>
</protein>
<dbReference type="InterPro" id="IPR012334">
    <property type="entry name" value="Pectin_lyas_fold"/>
</dbReference>
<dbReference type="AlphaFoldDB" id="A0A4V3CGR4"/>
<evidence type="ECO:0000256" key="2">
    <source>
        <dbReference type="ARBA" id="ARBA00022801"/>
    </source>
</evidence>
<dbReference type="Pfam" id="PF01095">
    <property type="entry name" value="Pectinesterase"/>
    <property type="match status" value="1"/>
</dbReference>
<keyword evidence="3" id="KW-0063">Aspartyl esterase</keyword>
<dbReference type="InterPro" id="IPR000070">
    <property type="entry name" value="Pectinesterase_cat"/>
</dbReference>
<evidence type="ECO:0000256" key="1">
    <source>
        <dbReference type="ARBA" id="ARBA00008891"/>
    </source>
</evidence>
<dbReference type="PANTHER" id="PTHR31321">
    <property type="entry name" value="ACYL-COA THIOESTER HYDROLASE YBHC-RELATED"/>
    <property type="match status" value="1"/>
</dbReference>
<comment type="caution">
    <text evidence="5">The sequence shown here is derived from an EMBL/GenBank/DDBJ whole genome shotgun (WGS) entry which is preliminary data.</text>
</comment>
<keyword evidence="6" id="KW-1185">Reference proteome</keyword>
<dbReference type="EMBL" id="SNXC01000010">
    <property type="protein sequence ID" value="TDO98702.1"/>
    <property type="molecule type" value="Genomic_DNA"/>
</dbReference>
<organism evidence="5 6">
    <name type="scientific">Marinomonas balearica</name>
    <dbReference type="NCBI Taxonomy" id="491947"/>
    <lineage>
        <taxon>Bacteria</taxon>
        <taxon>Pseudomonadati</taxon>
        <taxon>Pseudomonadota</taxon>
        <taxon>Gammaproteobacteria</taxon>
        <taxon>Oceanospirillales</taxon>
        <taxon>Oceanospirillaceae</taxon>
        <taxon>Marinomonas</taxon>
    </lineage>
</organism>
<evidence type="ECO:0000313" key="5">
    <source>
        <dbReference type="EMBL" id="TDO98702.1"/>
    </source>
</evidence>
<dbReference type="GO" id="GO:0042545">
    <property type="term" value="P:cell wall modification"/>
    <property type="evidence" value="ECO:0007669"/>
    <property type="project" value="InterPro"/>
</dbReference>
<evidence type="ECO:0000313" key="6">
    <source>
        <dbReference type="Proteomes" id="UP000294656"/>
    </source>
</evidence>